<dbReference type="SUPFAM" id="SSF103088">
    <property type="entry name" value="OmpA-like"/>
    <property type="match status" value="1"/>
</dbReference>
<dbReference type="InterPro" id="IPR039567">
    <property type="entry name" value="Gly-zipper"/>
</dbReference>
<reference evidence="7" key="1">
    <citation type="submission" date="2016-10" db="EMBL/GenBank/DDBJ databases">
        <authorList>
            <person name="Varghese N."/>
            <person name="Submissions S."/>
        </authorList>
    </citation>
    <scope>NUCLEOTIDE SEQUENCE [LARGE SCALE GENOMIC DNA]</scope>
    <source>
        <strain evidence="7">CGMCC 1.9108</strain>
    </source>
</reference>
<evidence type="ECO:0000256" key="4">
    <source>
        <dbReference type="PROSITE-ProRule" id="PRU00473"/>
    </source>
</evidence>
<keyword evidence="2 4" id="KW-0472">Membrane</keyword>
<dbReference type="Pfam" id="PF13488">
    <property type="entry name" value="Gly-zipper_Omp"/>
    <property type="match status" value="1"/>
</dbReference>
<evidence type="ECO:0000313" key="6">
    <source>
        <dbReference type="EMBL" id="SDD90200.1"/>
    </source>
</evidence>
<dbReference type="STRING" id="639004.SAMN04488239_111159"/>
<organism evidence="6 7">
    <name type="scientific">Ruegeria marina</name>
    <dbReference type="NCBI Taxonomy" id="639004"/>
    <lineage>
        <taxon>Bacteria</taxon>
        <taxon>Pseudomonadati</taxon>
        <taxon>Pseudomonadota</taxon>
        <taxon>Alphaproteobacteria</taxon>
        <taxon>Rhodobacterales</taxon>
        <taxon>Roseobacteraceae</taxon>
        <taxon>Ruegeria</taxon>
    </lineage>
</organism>
<dbReference type="PANTHER" id="PTHR30329">
    <property type="entry name" value="STATOR ELEMENT OF FLAGELLAR MOTOR COMPLEX"/>
    <property type="match status" value="1"/>
</dbReference>
<evidence type="ECO:0000313" key="7">
    <source>
        <dbReference type="Proteomes" id="UP000199628"/>
    </source>
</evidence>
<evidence type="ECO:0000259" key="5">
    <source>
        <dbReference type="PROSITE" id="PS51123"/>
    </source>
</evidence>
<dbReference type="CDD" id="cd07185">
    <property type="entry name" value="OmpA_C-like"/>
    <property type="match status" value="1"/>
</dbReference>
<name>A0A1G6YIM0_9RHOB</name>
<evidence type="ECO:0000256" key="2">
    <source>
        <dbReference type="ARBA" id="ARBA00023136"/>
    </source>
</evidence>
<keyword evidence="3" id="KW-0998">Cell outer membrane</keyword>
<dbReference type="PRINTS" id="PR01021">
    <property type="entry name" value="OMPADOMAIN"/>
</dbReference>
<dbReference type="Pfam" id="PF00691">
    <property type="entry name" value="OmpA"/>
    <property type="match status" value="1"/>
</dbReference>
<gene>
    <name evidence="6" type="ORF">SAMN04488239_111159</name>
</gene>
<protein>
    <submittedName>
        <fullName evidence="6">Outer membrane protein OmpA</fullName>
    </submittedName>
</protein>
<dbReference type="InterPro" id="IPR006664">
    <property type="entry name" value="OMP_bac"/>
</dbReference>
<dbReference type="Proteomes" id="UP000199628">
    <property type="component" value="Unassembled WGS sequence"/>
</dbReference>
<dbReference type="InterPro" id="IPR006665">
    <property type="entry name" value="OmpA-like"/>
</dbReference>
<dbReference type="GO" id="GO:0009279">
    <property type="term" value="C:cell outer membrane"/>
    <property type="evidence" value="ECO:0007669"/>
    <property type="project" value="UniProtKB-SubCell"/>
</dbReference>
<feature type="domain" description="OmpA-like" evidence="5">
    <location>
        <begin position="94"/>
        <end position="211"/>
    </location>
</feature>
<dbReference type="EMBL" id="FMZV01000011">
    <property type="protein sequence ID" value="SDD90200.1"/>
    <property type="molecule type" value="Genomic_DNA"/>
</dbReference>
<dbReference type="PROSITE" id="PS51257">
    <property type="entry name" value="PROKAR_LIPOPROTEIN"/>
    <property type="match status" value="1"/>
</dbReference>
<dbReference type="OrthoDB" id="9782229at2"/>
<sequence>MFKVTGILSAATVITLAGCTYNDGTPNQPATGAVVGGVTGAAIGNAIGDDTRSTIIGGAIGAAVGGAIGANMAQQEHELNQQLAGSGAVITNTGSQLRVILPEGVTFPTGSATVASSFRPALREVARSLNAHPNSTVRVVGHTDNVGSAAYNQQLSEDRALAVARILVRDGVSSSRTTYSGRGYSEPITTNATAAGRAQNRRVEIVITPTR</sequence>
<dbReference type="PROSITE" id="PS51123">
    <property type="entry name" value="OMPA_2"/>
    <property type="match status" value="1"/>
</dbReference>
<evidence type="ECO:0000256" key="1">
    <source>
        <dbReference type="ARBA" id="ARBA00004442"/>
    </source>
</evidence>
<proteinExistence type="predicted"/>
<comment type="subcellular location">
    <subcellularLocation>
        <location evidence="1">Cell outer membrane</location>
    </subcellularLocation>
</comment>
<dbReference type="InterPro" id="IPR036737">
    <property type="entry name" value="OmpA-like_sf"/>
</dbReference>
<dbReference type="AlphaFoldDB" id="A0A1G6YIM0"/>
<dbReference type="InterPro" id="IPR050330">
    <property type="entry name" value="Bact_OuterMem_StrucFunc"/>
</dbReference>
<evidence type="ECO:0000256" key="3">
    <source>
        <dbReference type="ARBA" id="ARBA00023237"/>
    </source>
</evidence>
<accession>A0A1G6YIM0</accession>
<dbReference type="PANTHER" id="PTHR30329:SF21">
    <property type="entry name" value="LIPOPROTEIN YIAD-RELATED"/>
    <property type="match status" value="1"/>
</dbReference>
<keyword evidence="7" id="KW-1185">Reference proteome</keyword>
<dbReference type="RefSeq" id="WP_093033716.1">
    <property type="nucleotide sequence ID" value="NZ_FMZV01000011.1"/>
</dbReference>
<dbReference type="Gene3D" id="3.30.1330.60">
    <property type="entry name" value="OmpA-like domain"/>
    <property type="match status" value="1"/>
</dbReference>